<dbReference type="InterPro" id="IPR000271">
    <property type="entry name" value="Ribosomal_bL34"/>
</dbReference>
<evidence type="ECO:0000256" key="1">
    <source>
        <dbReference type="ARBA" id="ARBA00010111"/>
    </source>
</evidence>
<organism evidence="5">
    <name type="scientific">Culicoides sonorensis</name>
    <name type="common">Biting midge</name>
    <dbReference type="NCBI Taxonomy" id="179676"/>
    <lineage>
        <taxon>Eukaryota</taxon>
        <taxon>Metazoa</taxon>
        <taxon>Ecdysozoa</taxon>
        <taxon>Arthropoda</taxon>
        <taxon>Hexapoda</taxon>
        <taxon>Insecta</taxon>
        <taxon>Pterygota</taxon>
        <taxon>Neoptera</taxon>
        <taxon>Endopterygota</taxon>
        <taxon>Diptera</taxon>
        <taxon>Nematocera</taxon>
        <taxon>Chironomoidea</taxon>
        <taxon>Ceratopogonidae</taxon>
        <taxon>Ceratopogoninae</taxon>
        <taxon>Culicoides</taxon>
        <taxon>Monoculicoides</taxon>
    </lineage>
</organism>
<keyword evidence="3" id="KW-0687">Ribonucleoprotein</keyword>
<gene>
    <name evidence="5" type="primary">CSON000467</name>
</gene>
<protein>
    <submittedName>
        <fullName evidence="5">CSON000467 protein</fullName>
    </submittedName>
</protein>
<name>A0A336LT30_CULSO</name>
<dbReference type="OMA" id="AMSIRTN"/>
<dbReference type="Gene3D" id="1.10.287.3980">
    <property type="match status" value="1"/>
</dbReference>
<evidence type="ECO:0000313" key="5">
    <source>
        <dbReference type="EMBL" id="SSX20081.1"/>
    </source>
</evidence>
<dbReference type="EMBL" id="UFQS01000107">
    <property type="protein sequence ID" value="SSW99701.1"/>
    <property type="molecule type" value="Genomic_DNA"/>
</dbReference>
<evidence type="ECO:0000256" key="3">
    <source>
        <dbReference type="ARBA" id="ARBA00023274"/>
    </source>
</evidence>
<dbReference type="VEuPathDB" id="VectorBase:CSON000467"/>
<dbReference type="GO" id="GO:0006412">
    <property type="term" value="P:translation"/>
    <property type="evidence" value="ECO:0007669"/>
    <property type="project" value="InterPro"/>
</dbReference>
<evidence type="ECO:0000256" key="2">
    <source>
        <dbReference type="ARBA" id="ARBA00022980"/>
    </source>
</evidence>
<reference evidence="4" key="1">
    <citation type="submission" date="2018-04" db="EMBL/GenBank/DDBJ databases">
        <authorList>
            <person name="Go L.Y."/>
            <person name="Mitchell J.A."/>
        </authorList>
    </citation>
    <scope>NUCLEOTIDE SEQUENCE</scope>
    <source>
        <tissue evidence="4">Whole organism</tissue>
    </source>
</reference>
<dbReference type="GO" id="GO:0003735">
    <property type="term" value="F:structural constituent of ribosome"/>
    <property type="evidence" value="ECO:0007669"/>
    <property type="project" value="InterPro"/>
</dbReference>
<dbReference type="GO" id="GO:0005840">
    <property type="term" value="C:ribosome"/>
    <property type="evidence" value="ECO:0007669"/>
    <property type="project" value="UniProtKB-KW"/>
</dbReference>
<reference evidence="5" key="2">
    <citation type="submission" date="2018-07" db="EMBL/GenBank/DDBJ databases">
        <authorList>
            <person name="Quirk P.G."/>
            <person name="Krulwich T.A."/>
        </authorList>
    </citation>
    <scope>NUCLEOTIDE SEQUENCE</scope>
</reference>
<evidence type="ECO:0000313" key="4">
    <source>
        <dbReference type="EMBL" id="SSW99701.1"/>
    </source>
</evidence>
<dbReference type="GO" id="GO:1990904">
    <property type="term" value="C:ribonucleoprotein complex"/>
    <property type="evidence" value="ECO:0007669"/>
    <property type="project" value="UniProtKB-KW"/>
</dbReference>
<dbReference type="EMBL" id="UFQT01000107">
    <property type="protein sequence ID" value="SSX20081.1"/>
    <property type="molecule type" value="Genomic_DNA"/>
</dbReference>
<dbReference type="Pfam" id="PF00468">
    <property type="entry name" value="Ribosomal_L34"/>
    <property type="match status" value="1"/>
</dbReference>
<keyword evidence="2" id="KW-0689">Ribosomal protein</keyword>
<comment type="similarity">
    <text evidence="1">Belongs to the bacterial ribosomal protein bL34 family.</text>
</comment>
<accession>A0A336LT30</accession>
<proteinExistence type="inferred from homology"/>
<sequence length="82" mass="9299">MFFRCLTAAIGPTFSNAGGLFAMSIRTNIRNKFPVARENKRIKVHGNETRIKTPSGRKILMRRMLKGRFYSSIITNSISFCA</sequence>
<dbReference type="AlphaFoldDB" id="A0A336LT30"/>